<dbReference type="Gene3D" id="3.40.50.1000">
    <property type="entry name" value="HAD superfamily/HAD-like"/>
    <property type="match status" value="1"/>
</dbReference>
<dbReference type="InterPro" id="IPR010033">
    <property type="entry name" value="HAD_SF_ppase_IIIC"/>
</dbReference>
<dbReference type="InterPro" id="IPR036514">
    <property type="entry name" value="SGNH_hydro_sf"/>
</dbReference>
<dbReference type="InterPro" id="IPR036412">
    <property type="entry name" value="HAD-like_sf"/>
</dbReference>
<accession>A0A347WEE6</accession>
<evidence type="ECO:0008006" key="3">
    <source>
        <dbReference type="Google" id="ProtNLM"/>
    </source>
</evidence>
<protein>
    <recommendedName>
        <fullName evidence="3">HAD-IIIC family phosphatase</fullName>
    </recommendedName>
</protein>
<name>A0A347WEE6_9PROT</name>
<gene>
    <name evidence="1" type="ORF">CD178_02492</name>
</gene>
<dbReference type="OrthoDB" id="323926at2"/>
<dbReference type="NCBIfam" id="TIGR01686">
    <property type="entry name" value="FkbH"/>
    <property type="match status" value="1"/>
</dbReference>
<dbReference type="NCBIfam" id="TIGR01681">
    <property type="entry name" value="HAD-SF-IIIC"/>
    <property type="match status" value="1"/>
</dbReference>
<evidence type="ECO:0000313" key="2">
    <source>
        <dbReference type="Proteomes" id="UP000264120"/>
    </source>
</evidence>
<sequence>MIKKLSRKIKKIISLPNEVKYQHYKLDRVSSNGLKGFPFHRLEPEAEQKLHVAFFGPCALLPIINYATNHGHDVIHVTMGVDESRQIHFSPPLSEVNHEKAEVNVIGLPLRSVMAAGALPFDGFENEVFWPRLKTEEDHENYLKYCVDYISEFVTSISDLLDGKPTFFLSFWEPRQNFMGSLFPRFDLSNPQYFVTRLNAEMERIIRAYPNTFLLDVNDVLNSMGRFRIQDDYARELSHASNIFDTTFEDDGRRIRNSTPVSHIYDVDGQPDVYGHCVFNVIRNNLAIINAAAPIKLIIMDLDDTMWRGVLADGDRTPYERTDYWPMGLAEALLVYKARGGLLAICSKNDPELARAEFDRVWRGRLKLEDFVSVKINFQPKSENILEILDEVNLLPANVLFVDDNPREIDEVRCVIPELRFLSEEHMDWRRAILLSPSTQVPRISTESRQRTQTLRAKISRDQTRQKMSREEWLRSLHIQQRYTVVRSDNDRNFARAFELLNKTNQFNTTGQRWSLDAIKKLFAQDGYIFCVFLRDRQTDNGLIGLHLVQKNRIIQSILSCRVFGLCSEYASMQVLAQHILEKYPTVTGGFTATGRNFYCENYLEKCGFTREGNDFVTRIAPACPPEVTNEDKIAW</sequence>
<dbReference type="Gene3D" id="3.40.50.1110">
    <property type="entry name" value="SGNH hydrolase"/>
    <property type="match status" value="1"/>
</dbReference>
<dbReference type="SUPFAM" id="SSF56784">
    <property type="entry name" value="HAD-like"/>
    <property type="match status" value="1"/>
</dbReference>
<dbReference type="AlphaFoldDB" id="A0A347WEE6"/>
<dbReference type="InterPro" id="IPR023214">
    <property type="entry name" value="HAD_sf"/>
</dbReference>
<organism evidence="1 2">
    <name type="scientific">Komagataeibacter saccharivorans</name>
    <dbReference type="NCBI Taxonomy" id="265959"/>
    <lineage>
        <taxon>Bacteria</taxon>
        <taxon>Pseudomonadati</taxon>
        <taxon>Pseudomonadota</taxon>
        <taxon>Alphaproteobacteria</taxon>
        <taxon>Acetobacterales</taxon>
        <taxon>Acetobacteraceae</taxon>
        <taxon>Komagataeibacter</taxon>
    </lineage>
</organism>
<dbReference type="Proteomes" id="UP000264120">
    <property type="component" value="Chromosome"/>
</dbReference>
<proteinExistence type="predicted"/>
<dbReference type="GO" id="GO:0016788">
    <property type="term" value="F:hydrolase activity, acting on ester bonds"/>
    <property type="evidence" value="ECO:0007669"/>
    <property type="project" value="UniProtKB-ARBA"/>
</dbReference>
<dbReference type="InterPro" id="IPR010037">
    <property type="entry name" value="FkbH_domain"/>
</dbReference>
<reference evidence="1 2" key="1">
    <citation type="submission" date="2017-08" db="EMBL/GenBank/DDBJ databases">
        <title>Complete genome sequence of Gluconacetobacter saccharivorans CV1 isolated from Fermented Vinegar.</title>
        <authorList>
            <person name="Kim S.-Y."/>
        </authorList>
    </citation>
    <scope>NUCLEOTIDE SEQUENCE [LARGE SCALE GENOMIC DNA]</scope>
    <source>
        <strain evidence="1 2">CV1</strain>
    </source>
</reference>
<evidence type="ECO:0000313" key="1">
    <source>
        <dbReference type="EMBL" id="AXY23239.1"/>
    </source>
</evidence>
<dbReference type="KEGG" id="ksc:CD178_02492"/>
<keyword evidence="2" id="KW-1185">Reference proteome</keyword>
<dbReference type="EMBL" id="CP023036">
    <property type="protein sequence ID" value="AXY23239.1"/>
    <property type="molecule type" value="Genomic_DNA"/>
</dbReference>